<dbReference type="PANTHER" id="PTHR13593">
    <property type="match status" value="1"/>
</dbReference>
<evidence type="ECO:0000256" key="2">
    <source>
        <dbReference type="SAM" id="SignalP"/>
    </source>
</evidence>
<feature type="non-terminal residue" evidence="3">
    <location>
        <position position="345"/>
    </location>
</feature>
<reference evidence="3" key="1">
    <citation type="journal article" date="2020" name="Fungal Divers.">
        <title>Resolving the Mortierellaceae phylogeny through synthesis of multi-gene phylogenetics and phylogenomics.</title>
        <authorList>
            <person name="Vandepol N."/>
            <person name="Liber J."/>
            <person name="Desiro A."/>
            <person name="Na H."/>
            <person name="Kennedy M."/>
            <person name="Barry K."/>
            <person name="Grigoriev I.V."/>
            <person name="Miller A.N."/>
            <person name="O'Donnell K."/>
            <person name="Stajich J.E."/>
            <person name="Bonito G."/>
        </authorList>
    </citation>
    <scope>NUCLEOTIDE SEQUENCE</scope>
    <source>
        <strain evidence="3">NRRL 2769</strain>
    </source>
</reference>
<evidence type="ECO:0000256" key="1">
    <source>
        <dbReference type="SAM" id="MobiDB-lite"/>
    </source>
</evidence>
<evidence type="ECO:0000313" key="4">
    <source>
        <dbReference type="Proteomes" id="UP000703661"/>
    </source>
</evidence>
<keyword evidence="4" id="KW-1185">Reference proteome</keyword>
<dbReference type="EMBL" id="JAAAID010001720">
    <property type="protein sequence ID" value="KAG0009007.1"/>
    <property type="molecule type" value="Genomic_DNA"/>
</dbReference>
<name>A0A9P6MP67_9FUNG</name>
<dbReference type="Pfam" id="PF26146">
    <property type="entry name" value="PI-PLC_X"/>
    <property type="match status" value="1"/>
</dbReference>
<feature type="region of interest" description="Disordered" evidence="1">
    <location>
        <begin position="302"/>
        <end position="329"/>
    </location>
</feature>
<sequence length="345" mass="36892">MRASLILSAGAILVSSLLSHTDAKQQLCNGYAELCTKTYDKVAYATTHNAYAFSPLGALATNQDYDIPTQLNDGIRALMLDAYNSTTGNATDIELCHTSCVLLDSGPLSKTFQQIKSFMDANPNEVITILWENAGKLTPAHFQAVYAATGLDKYSHTQASGNTTWPTLAQMISSGKRLVSFLDSGADATVPWLMAEYDFIFETPWLILKGAAYPCTVDRPKDQRKQMYVLNHFIYGELKLGGEAIDLPQPLLANQTNGPDLVSHANACQTTFNQIANFIAVDYYDEGSLFQVVAKANGVTSVTKPSATNTTSSGTTGSNSTLNVKSSGGSAVTGINQSVLSAIAA</sequence>
<dbReference type="AlphaFoldDB" id="A0A9P6MP67"/>
<dbReference type="SUPFAM" id="SSF51695">
    <property type="entry name" value="PLC-like phosphodiesterases"/>
    <property type="match status" value="1"/>
</dbReference>
<feature type="chain" id="PRO_5040320906" description="PLC-like phosphodiesterase" evidence="2">
    <location>
        <begin position="24"/>
        <end position="345"/>
    </location>
</feature>
<dbReference type="Proteomes" id="UP000703661">
    <property type="component" value="Unassembled WGS sequence"/>
</dbReference>
<comment type="caution">
    <text evidence="3">The sequence shown here is derived from an EMBL/GenBank/DDBJ whole genome shotgun (WGS) entry which is preliminary data.</text>
</comment>
<dbReference type="GO" id="GO:0006629">
    <property type="term" value="P:lipid metabolic process"/>
    <property type="evidence" value="ECO:0007669"/>
    <property type="project" value="InterPro"/>
</dbReference>
<feature type="signal peptide" evidence="2">
    <location>
        <begin position="1"/>
        <end position="23"/>
    </location>
</feature>
<evidence type="ECO:0008006" key="5">
    <source>
        <dbReference type="Google" id="ProtNLM"/>
    </source>
</evidence>
<keyword evidence="2" id="KW-0732">Signal</keyword>
<feature type="compositionally biased region" description="Low complexity" evidence="1">
    <location>
        <begin position="308"/>
        <end position="321"/>
    </location>
</feature>
<dbReference type="GO" id="GO:0008081">
    <property type="term" value="F:phosphoric diester hydrolase activity"/>
    <property type="evidence" value="ECO:0007669"/>
    <property type="project" value="InterPro"/>
</dbReference>
<gene>
    <name evidence="3" type="ORF">BGZ80_002838</name>
</gene>
<dbReference type="PANTHER" id="PTHR13593:SF140">
    <property type="entry name" value="PLC-LIKE PHOSPHODIESTERASE"/>
    <property type="match status" value="1"/>
</dbReference>
<evidence type="ECO:0000313" key="3">
    <source>
        <dbReference type="EMBL" id="KAG0009007.1"/>
    </source>
</evidence>
<dbReference type="InterPro" id="IPR017946">
    <property type="entry name" value="PLC-like_Pdiesterase_TIM-brl"/>
</dbReference>
<dbReference type="Gene3D" id="3.20.20.190">
    <property type="entry name" value="Phosphatidylinositol (PI) phosphodiesterase"/>
    <property type="match status" value="1"/>
</dbReference>
<proteinExistence type="predicted"/>
<protein>
    <recommendedName>
        <fullName evidence="5">PLC-like phosphodiesterase</fullName>
    </recommendedName>
</protein>
<organism evidence="3 4">
    <name type="scientific">Entomortierella chlamydospora</name>
    <dbReference type="NCBI Taxonomy" id="101097"/>
    <lineage>
        <taxon>Eukaryota</taxon>
        <taxon>Fungi</taxon>
        <taxon>Fungi incertae sedis</taxon>
        <taxon>Mucoromycota</taxon>
        <taxon>Mortierellomycotina</taxon>
        <taxon>Mortierellomycetes</taxon>
        <taxon>Mortierellales</taxon>
        <taxon>Mortierellaceae</taxon>
        <taxon>Entomortierella</taxon>
    </lineage>
</organism>
<accession>A0A9P6MP67</accession>
<dbReference type="InterPro" id="IPR051057">
    <property type="entry name" value="PI-PLC_domain"/>
</dbReference>